<dbReference type="PROSITE" id="PS50878">
    <property type="entry name" value="RT_POL"/>
    <property type="match status" value="1"/>
</dbReference>
<dbReference type="SUPFAM" id="SSF56672">
    <property type="entry name" value="DNA/RNA polymerases"/>
    <property type="match status" value="1"/>
</dbReference>
<evidence type="ECO:0000313" key="2">
    <source>
        <dbReference type="EMBL" id="OIN89161.1"/>
    </source>
</evidence>
<dbReference type="InterPro" id="IPR051083">
    <property type="entry name" value="GrpII_Intron_Splice-Mob/Def"/>
</dbReference>
<comment type="caution">
    <text evidence="2">The sequence shown here is derived from an EMBL/GenBank/DDBJ whole genome shotgun (WGS) entry which is preliminary data.</text>
</comment>
<accession>A0A1J4RP33</accession>
<dbReference type="CDD" id="cd01651">
    <property type="entry name" value="RT_G2_intron"/>
    <property type="match status" value="1"/>
</dbReference>
<dbReference type="PANTHER" id="PTHR34047">
    <property type="entry name" value="NUCLEAR INTRON MATURASE 1, MITOCHONDRIAL-RELATED"/>
    <property type="match status" value="1"/>
</dbReference>
<evidence type="ECO:0000313" key="3">
    <source>
        <dbReference type="Proteomes" id="UP000182753"/>
    </source>
</evidence>
<gene>
    <name evidence="2" type="ORF">AUJ40_02255</name>
</gene>
<dbReference type="InterPro" id="IPR000477">
    <property type="entry name" value="RT_dom"/>
</dbReference>
<dbReference type="EMBL" id="MNUJ01000047">
    <property type="protein sequence ID" value="OIN89161.1"/>
    <property type="molecule type" value="Genomic_DNA"/>
</dbReference>
<dbReference type="Pfam" id="PF00078">
    <property type="entry name" value="RVT_1"/>
    <property type="match status" value="1"/>
</dbReference>
<evidence type="ECO:0000259" key="1">
    <source>
        <dbReference type="PROSITE" id="PS50878"/>
    </source>
</evidence>
<dbReference type="Proteomes" id="UP000182753">
    <property type="component" value="Unassembled WGS sequence"/>
</dbReference>
<feature type="domain" description="Reverse transcriptase" evidence="1">
    <location>
        <begin position="1"/>
        <end position="281"/>
    </location>
</feature>
<dbReference type="InterPro" id="IPR043502">
    <property type="entry name" value="DNA/RNA_pol_sf"/>
</dbReference>
<protein>
    <recommendedName>
        <fullName evidence="1">Reverse transcriptase domain-containing protein</fullName>
    </recommendedName>
</protein>
<proteinExistence type="predicted"/>
<sequence>MDDSFLKIISLENLFLAWKEFRRGKRKKIDVQIFERNLEDNLFALHQKLADGIYQHGNYTSFYITDPKRRKIHKACVRDRVLHHAVYRILYPIFDKSFIYDSYSCRLKKGTYKAIDRLEIFVRKISKNYFGKCFVLKCDIKKFFASVDQGILLKIIEGKIFDPETLWLVREIIESFNSREREYLPAGRQETGLPIDNLTSQLFANIYLNQFDQFIKHQFRVKYYTRYTDDFVIISNSAEFLTSLIPKIKKFLLDNLKLELHPDKIIIRKLRQGVDFLGYVVLPHYRILRTKTKKRMLKRIDQKNLASYLGLLGHCAADKLRNSINKICARIRV</sequence>
<dbReference type="PANTHER" id="PTHR34047:SF8">
    <property type="entry name" value="PROTEIN YKFC"/>
    <property type="match status" value="1"/>
</dbReference>
<reference evidence="2 3" key="1">
    <citation type="journal article" date="2016" name="Environ. Microbiol.">
        <title>Genomic resolution of a cold subsurface aquifer community provides metabolic insights for novel microbes adapted to high CO concentrations.</title>
        <authorList>
            <person name="Probst A.J."/>
            <person name="Castelle C.J."/>
            <person name="Singh A."/>
            <person name="Brown C.T."/>
            <person name="Anantharaman K."/>
            <person name="Sharon I."/>
            <person name="Hug L.A."/>
            <person name="Burstein D."/>
            <person name="Emerson J.B."/>
            <person name="Thomas B.C."/>
            <person name="Banfield J.F."/>
        </authorList>
    </citation>
    <scope>NUCLEOTIDE SEQUENCE [LARGE SCALE GENOMIC DNA]</scope>
    <source>
        <strain evidence="2">CG1_02_42_45</strain>
    </source>
</reference>
<dbReference type="AlphaFoldDB" id="A0A1J4RP33"/>
<organism evidence="2 3">
    <name type="scientific">Candidatus Berkelbacteria bacterium CG1_02_42_45</name>
    <dbReference type="NCBI Taxonomy" id="1805036"/>
    <lineage>
        <taxon>Bacteria</taxon>
        <taxon>Candidatus Berkelbacteria</taxon>
    </lineage>
</organism>
<name>A0A1J4RP33_9BACT</name>